<dbReference type="AlphaFoldDB" id="A0A1T5HTH3"/>
<protein>
    <recommendedName>
        <fullName evidence="4">Outer membrane protein beta-barrel domain-containing protein</fullName>
    </recommendedName>
</protein>
<reference evidence="2 3" key="1">
    <citation type="submission" date="2017-02" db="EMBL/GenBank/DDBJ databases">
        <authorList>
            <person name="Peterson S.W."/>
        </authorList>
    </citation>
    <scope>NUCLEOTIDE SEQUENCE [LARGE SCALE GENOMIC DNA]</scope>
    <source>
        <strain evidence="2 3">DSM 24412</strain>
    </source>
</reference>
<evidence type="ECO:0008006" key="4">
    <source>
        <dbReference type="Google" id="ProtNLM"/>
    </source>
</evidence>
<evidence type="ECO:0000256" key="1">
    <source>
        <dbReference type="SAM" id="SignalP"/>
    </source>
</evidence>
<feature type="chain" id="PRO_5012572277" description="Outer membrane protein beta-barrel domain-containing protein" evidence="1">
    <location>
        <begin position="19"/>
        <end position="285"/>
    </location>
</feature>
<proteinExistence type="predicted"/>
<dbReference type="KEGG" id="asx:CDL62_08620"/>
<evidence type="ECO:0000313" key="3">
    <source>
        <dbReference type="Proteomes" id="UP000191055"/>
    </source>
</evidence>
<keyword evidence="3" id="KW-1185">Reference proteome</keyword>
<feature type="signal peptide" evidence="1">
    <location>
        <begin position="1"/>
        <end position="18"/>
    </location>
</feature>
<dbReference type="Proteomes" id="UP000191055">
    <property type="component" value="Unassembled WGS sequence"/>
</dbReference>
<accession>A0A1T5HTH3</accession>
<sequence length="285" mass="32264">MKRTLIFSILFSSILASAFSQTDSTRHNLYSKKGFYYFPEKGDWTISVDATPFLSYIGSLIGSKEYYDVYYYDGWGEYISSNHYRQESPSFAFTAQNPGTLFFKYFYAEDKAYRMKFLFGYTSEKDILSTQSFGSDEAYLKQSGLAVGLFFGQEYYMPIKSRIRGYYGYEVGGFLLPFRGGSYIIDNQTFIGNIEYVNKGLIDGDFEEKGGSTYGFSANGFLGAKWFFAPKVAIGGELGLGLKYSTMTEREYTSSDGVKVVIDSGMNKFELSPFASGNLILHIFF</sequence>
<evidence type="ECO:0000313" key="2">
    <source>
        <dbReference type="EMBL" id="SKC23976.1"/>
    </source>
</evidence>
<dbReference type="RefSeq" id="WP_079558928.1">
    <property type="nucleotide sequence ID" value="NZ_CP021904.1"/>
</dbReference>
<dbReference type="EMBL" id="FUYV01000025">
    <property type="protein sequence ID" value="SKC23976.1"/>
    <property type="molecule type" value="Genomic_DNA"/>
</dbReference>
<name>A0A1T5HTH3_9BACT</name>
<dbReference type="OrthoDB" id="1466900at2"/>
<organism evidence="2 3">
    <name type="scientific">Alkalitalea saponilacus</name>
    <dbReference type="NCBI Taxonomy" id="889453"/>
    <lineage>
        <taxon>Bacteria</taxon>
        <taxon>Pseudomonadati</taxon>
        <taxon>Bacteroidota</taxon>
        <taxon>Bacteroidia</taxon>
        <taxon>Marinilabiliales</taxon>
        <taxon>Marinilabiliaceae</taxon>
        <taxon>Alkalitalea</taxon>
    </lineage>
</organism>
<gene>
    <name evidence="2" type="ORF">SAMN03080601_03264</name>
</gene>
<keyword evidence="1" id="KW-0732">Signal</keyword>